<dbReference type="Gene3D" id="3.40.190.10">
    <property type="entry name" value="Periplasmic binding protein-like II"/>
    <property type="match status" value="1"/>
</dbReference>
<evidence type="ECO:0000313" key="7">
    <source>
        <dbReference type="EMBL" id="WEG09316.1"/>
    </source>
</evidence>
<comment type="similarity">
    <text evidence="2">Belongs to the bacterial solute-binding protein 5 family.</text>
</comment>
<accession>A0ABY8C2N6</accession>
<dbReference type="EMBL" id="CP119108">
    <property type="protein sequence ID" value="WEG09316.1"/>
    <property type="molecule type" value="Genomic_DNA"/>
</dbReference>
<comment type="subcellular location">
    <subcellularLocation>
        <location evidence="1">Cell envelope</location>
    </subcellularLocation>
</comment>
<dbReference type="Proteomes" id="UP001214553">
    <property type="component" value="Chromosome"/>
</dbReference>
<dbReference type="InterPro" id="IPR030678">
    <property type="entry name" value="Peptide/Ni-bd"/>
</dbReference>
<dbReference type="InterPro" id="IPR039424">
    <property type="entry name" value="SBP_5"/>
</dbReference>
<gene>
    <name evidence="7" type="ORF">PU630_01765</name>
</gene>
<evidence type="ECO:0000256" key="4">
    <source>
        <dbReference type="ARBA" id="ARBA00022729"/>
    </source>
</evidence>
<feature type="signal peptide" evidence="5">
    <location>
        <begin position="1"/>
        <end position="25"/>
    </location>
</feature>
<organism evidence="7 8">
    <name type="scientific">Microbacterium horticulturae</name>
    <dbReference type="NCBI Taxonomy" id="3028316"/>
    <lineage>
        <taxon>Bacteria</taxon>
        <taxon>Bacillati</taxon>
        <taxon>Actinomycetota</taxon>
        <taxon>Actinomycetes</taxon>
        <taxon>Micrococcales</taxon>
        <taxon>Microbacteriaceae</taxon>
        <taxon>Microbacterium</taxon>
    </lineage>
</organism>
<proteinExistence type="inferred from homology"/>
<feature type="domain" description="Solute-binding protein family 5" evidence="6">
    <location>
        <begin position="78"/>
        <end position="419"/>
    </location>
</feature>
<feature type="chain" id="PRO_5045740770" evidence="5">
    <location>
        <begin position="26"/>
        <end position="510"/>
    </location>
</feature>
<reference evidence="7 8" key="1">
    <citation type="submission" date="2023-03" db="EMBL/GenBank/DDBJ databases">
        <title>Genome sequence of Microbacterium sp. KACC 23027.</title>
        <authorList>
            <person name="Kim S."/>
            <person name="Heo J."/>
            <person name="Kwon S.-W."/>
        </authorList>
    </citation>
    <scope>NUCLEOTIDE SEQUENCE [LARGE SCALE GENOMIC DNA]</scope>
    <source>
        <strain evidence="7 8">KACC 23027</strain>
    </source>
</reference>
<keyword evidence="8" id="KW-1185">Reference proteome</keyword>
<dbReference type="Gene3D" id="3.10.105.10">
    <property type="entry name" value="Dipeptide-binding Protein, Domain 3"/>
    <property type="match status" value="1"/>
</dbReference>
<evidence type="ECO:0000256" key="3">
    <source>
        <dbReference type="ARBA" id="ARBA00022448"/>
    </source>
</evidence>
<dbReference type="Pfam" id="PF00496">
    <property type="entry name" value="SBP_bac_5"/>
    <property type="match status" value="1"/>
</dbReference>
<evidence type="ECO:0000259" key="6">
    <source>
        <dbReference type="Pfam" id="PF00496"/>
    </source>
</evidence>
<dbReference type="RefSeq" id="WP_275278640.1">
    <property type="nucleotide sequence ID" value="NZ_CP119108.1"/>
</dbReference>
<evidence type="ECO:0000256" key="5">
    <source>
        <dbReference type="SAM" id="SignalP"/>
    </source>
</evidence>
<dbReference type="PANTHER" id="PTHR30290">
    <property type="entry name" value="PERIPLASMIC BINDING COMPONENT OF ABC TRANSPORTER"/>
    <property type="match status" value="1"/>
</dbReference>
<keyword evidence="4 5" id="KW-0732">Signal</keyword>
<dbReference type="PIRSF" id="PIRSF002741">
    <property type="entry name" value="MppA"/>
    <property type="match status" value="1"/>
</dbReference>
<name>A0ABY8C2N6_9MICO</name>
<dbReference type="InterPro" id="IPR000914">
    <property type="entry name" value="SBP_5_dom"/>
</dbReference>
<dbReference type="PANTHER" id="PTHR30290:SF10">
    <property type="entry name" value="PERIPLASMIC OLIGOPEPTIDE-BINDING PROTEIN-RELATED"/>
    <property type="match status" value="1"/>
</dbReference>
<dbReference type="PROSITE" id="PS51257">
    <property type="entry name" value="PROKAR_LIPOPROTEIN"/>
    <property type="match status" value="1"/>
</dbReference>
<evidence type="ECO:0000256" key="2">
    <source>
        <dbReference type="ARBA" id="ARBA00005695"/>
    </source>
</evidence>
<dbReference type="SUPFAM" id="SSF53850">
    <property type="entry name" value="Periplasmic binding protein-like II"/>
    <property type="match status" value="1"/>
</dbReference>
<protein>
    <submittedName>
        <fullName evidence="7">ABC transporter substrate-binding protein</fullName>
    </submittedName>
</protein>
<sequence length="510" mass="55090">MNKRVLGAVGAAVAAVLLLSGCAGGGADASPATHDKTLRLATMTVPQSLDPKDATGSALPFFQAVYDTLVLRTPAGDYKPMLATEWSYNDDQTVLSMTLRTGVTFDDGTPFDAKAAKANLERFRDSGGPDAANLAGVTVDAVDDSHITLTLEQPNPGLLFFLSDSAGLMANPADFDEKDALVTTPDGTGPYVLDKDKTAIGTTWVYDQRKDYWGTAPDFSTVTMQVFDNENAIVNGLKTGQIDAAVLQSADQQLAAEQDKDLTFQDVLFDFQGILLFDRGGAVTPALAKPEVRQALNEAIDRETLLKVVRDGRGQVTSQVWGVDSQGYETSLDDYYPYDPAKAKQLLADAGYPNGFELTLPRLTSIVTDNIASALQTDFAKIGVKLTWADVDAASALKQIFVEKKFSGMVMNMGQSSNDWIVYSTLIAPGTFNFFGTMDDQVNKLAAQARALPADQTAELYKKMNERIVEQAWFVPFYRMTYELVTVPGVTAAPQAGMAVPSIYNYSLSK</sequence>
<evidence type="ECO:0000256" key="1">
    <source>
        <dbReference type="ARBA" id="ARBA00004196"/>
    </source>
</evidence>
<evidence type="ECO:0000313" key="8">
    <source>
        <dbReference type="Proteomes" id="UP001214553"/>
    </source>
</evidence>
<keyword evidence="3" id="KW-0813">Transport</keyword>